<reference evidence="1" key="1">
    <citation type="journal article" date="2007" name="PLoS ONE">
        <title>The first genome sequence of an elite grapevine cultivar (Pinot noir Vitis vinifera L.): coping with a highly heterozygous genome.</title>
        <authorList>
            <person name="Velasco R."/>
            <person name="Zharkikh A."/>
            <person name="Troggio M."/>
            <person name="Cartwright D.A."/>
            <person name="Cestaro A."/>
            <person name="Pruss D."/>
            <person name="Pindo M."/>
            <person name="FitzGerald L.M."/>
            <person name="Vezzulli S."/>
            <person name="Reid J."/>
            <person name="Malacarne G."/>
            <person name="Iliev D."/>
            <person name="Coppola G."/>
            <person name="Wardell B."/>
            <person name="Micheletti D."/>
            <person name="Macalma T."/>
            <person name="Facci M."/>
            <person name="Mitchell J.T."/>
            <person name="Perazzolli M."/>
            <person name="Eldredge G."/>
            <person name="Gatto P."/>
            <person name="Oyzerski R."/>
            <person name="Moretto M."/>
            <person name="Gutin N."/>
            <person name="Stefanini M."/>
            <person name="Chen Y."/>
            <person name="Segala C."/>
            <person name="Davenport C."/>
            <person name="Dematte L."/>
            <person name="Mraz A."/>
            <person name="Battilana J."/>
            <person name="Stormo K."/>
            <person name="Costa F."/>
            <person name="Tao Q."/>
            <person name="Si-Ammour A."/>
            <person name="Harkins T."/>
            <person name="Lackey A."/>
            <person name="Perbost C."/>
            <person name="Taillon B."/>
            <person name="Stella A."/>
            <person name="Solovyev V."/>
            <person name="Fawcett J.A."/>
            <person name="Sterck L."/>
            <person name="Vandepoele K."/>
            <person name="Grando S.M."/>
            <person name="Toppo S."/>
            <person name="Moser C."/>
            <person name="Lanchbury J."/>
            <person name="Bogden R."/>
            <person name="Skolnick M."/>
            <person name="Sgaramella V."/>
            <person name="Bhatnagar S.K."/>
            <person name="Fontana P."/>
            <person name="Gutin A."/>
            <person name="Van de Peer Y."/>
            <person name="Salamini F."/>
            <person name="Viola R."/>
        </authorList>
    </citation>
    <scope>NUCLEOTIDE SEQUENCE</scope>
</reference>
<protein>
    <submittedName>
        <fullName evidence="1">Uncharacterized protein</fullName>
    </submittedName>
</protein>
<gene>
    <name evidence="1" type="ORF">VITISV_026298</name>
</gene>
<accession>A5AKZ3</accession>
<dbReference type="EMBL" id="AM429126">
    <property type="protein sequence ID" value="CAN60364.1"/>
    <property type="molecule type" value="Genomic_DNA"/>
</dbReference>
<proteinExistence type="predicted"/>
<organism evidence="1">
    <name type="scientific">Vitis vinifera</name>
    <name type="common">Grape</name>
    <dbReference type="NCBI Taxonomy" id="29760"/>
    <lineage>
        <taxon>Eukaryota</taxon>
        <taxon>Viridiplantae</taxon>
        <taxon>Streptophyta</taxon>
        <taxon>Embryophyta</taxon>
        <taxon>Tracheophyta</taxon>
        <taxon>Spermatophyta</taxon>
        <taxon>Magnoliopsida</taxon>
        <taxon>eudicotyledons</taxon>
        <taxon>Gunneridae</taxon>
        <taxon>Pentapetalae</taxon>
        <taxon>rosids</taxon>
        <taxon>Vitales</taxon>
        <taxon>Vitaceae</taxon>
        <taxon>Viteae</taxon>
        <taxon>Vitis</taxon>
    </lineage>
</organism>
<sequence>MGCEMAVKLALEPRSGLQAANEVANHFQIANHLQVAESPPSCKTKVQTWKLDNSTKSNSEDFYSENDWLGSLSLGVKKARVRWSHLIPQGVREASPCRLPTYDTLMHVGTLGCTG</sequence>
<dbReference type="AlphaFoldDB" id="A5AKZ3"/>
<evidence type="ECO:0000313" key="1">
    <source>
        <dbReference type="EMBL" id="CAN60364.1"/>
    </source>
</evidence>
<name>A5AKZ3_VITVI</name>